<evidence type="ECO:0000313" key="6">
    <source>
        <dbReference type="EMBL" id="GIH80209.1"/>
    </source>
</evidence>
<dbReference type="InterPro" id="IPR045851">
    <property type="entry name" value="AMP-bd_C_sf"/>
</dbReference>
<evidence type="ECO:0000256" key="2">
    <source>
        <dbReference type="ARBA" id="ARBA00022450"/>
    </source>
</evidence>
<dbReference type="Pfam" id="PF00550">
    <property type="entry name" value="PP-binding"/>
    <property type="match status" value="2"/>
</dbReference>
<dbReference type="PROSITE" id="PS00455">
    <property type="entry name" value="AMP_BINDING"/>
    <property type="match status" value="2"/>
</dbReference>
<accession>A0A8J3W827</accession>
<dbReference type="GO" id="GO:0003824">
    <property type="term" value="F:catalytic activity"/>
    <property type="evidence" value="ECO:0007669"/>
    <property type="project" value="InterPro"/>
</dbReference>
<dbReference type="GO" id="GO:0031177">
    <property type="term" value="F:phosphopantetheine binding"/>
    <property type="evidence" value="ECO:0007669"/>
    <property type="project" value="InterPro"/>
</dbReference>
<comment type="cofactor">
    <cofactor evidence="1">
        <name>pantetheine 4'-phosphate</name>
        <dbReference type="ChEBI" id="CHEBI:47942"/>
    </cofactor>
</comment>
<dbReference type="SUPFAM" id="SSF56801">
    <property type="entry name" value="Acetyl-CoA synthetase-like"/>
    <property type="match status" value="2"/>
</dbReference>
<dbReference type="Pfam" id="PF00501">
    <property type="entry name" value="AMP-binding"/>
    <property type="match status" value="2"/>
</dbReference>
<name>A0A8J3W827_9ACTN</name>
<dbReference type="InterPro" id="IPR006162">
    <property type="entry name" value="Ppantetheine_attach_site"/>
</dbReference>
<dbReference type="InterPro" id="IPR023213">
    <property type="entry name" value="CAT-like_dom_sf"/>
</dbReference>
<dbReference type="InterPro" id="IPR029058">
    <property type="entry name" value="AB_hydrolase_fold"/>
</dbReference>
<protein>
    <recommendedName>
        <fullName evidence="5">Carrier domain-containing protein</fullName>
    </recommendedName>
</protein>
<dbReference type="InterPro" id="IPR042099">
    <property type="entry name" value="ANL_N_sf"/>
</dbReference>
<dbReference type="Gene3D" id="3.30.559.10">
    <property type="entry name" value="Chloramphenicol acetyltransferase-like domain"/>
    <property type="match status" value="1"/>
</dbReference>
<dbReference type="CDD" id="cd05930">
    <property type="entry name" value="A_NRPS"/>
    <property type="match status" value="2"/>
</dbReference>
<gene>
    <name evidence="6" type="ORF">Plo01_66380</name>
</gene>
<keyword evidence="7" id="KW-1185">Reference proteome</keyword>
<dbReference type="InterPro" id="IPR010071">
    <property type="entry name" value="AA_adenyl_dom"/>
</dbReference>
<dbReference type="RefSeq" id="WP_203894639.1">
    <property type="nucleotide sequence ID" value="NZ_BOOH01000056.1"/>
</dbReference>
<evidence type="ECO:0000256" key="1">
    <source>
        <dbReference type="ARBA" id="ARBA00001957"/>
    </source>
</evidence>
<dbReference type="NCBIfam" id="TIGR01733">
    <property type="entry name" value="AA-adenyl-dom"/>
    <property type="match status" value="2"/>
</dbReference>
<dbReference type="GO" id="GO:0072330">
    <property type="term" value="P:monocarboxylic acid biosynthetic process"/>
    <property type="evidence" value="ECO:0007669"/>
    <property type="project" value="UniProtKB-ARBA"/>
</dbReference>
<keyword evidence="2" id="KW-0596">Phosphopantetheine</keyword>
<dbReference type="EMBL" id="BOOH01000056">
    <property type="protein sequence ID" value="GIH80209.1"/>
    <property type="molecule type" value="Genomic_DNA"/>
</dbReference>
<dbReference type="SUPFAM" id="SSF47336">
    <property type="entry name" value="ACP-like"/>
    <property type="match status" value="2"/>
</dbReference>
<keyword evidence="3" id="KW-0597">Phosphoprotein</keyword>
<dbReference type="Gene3D" id="3.40.50.12780">
    <property type="entry name" value="N-terminal domain of ligase-like"/>
    <property type="match status" value="1"/>
</dbReference>
<dbReference type="Gene3D" id="3.40.50.1820">
    <property type="entry name" value="alpha/beta hydrolase"/>
    <property type="match status" value="2"/>
</dbReference>
<dbReference type="Gene3D" id="2.30.38.10">
    <property type="entry name" value="Luciferase, Domain 3"/>
    <property type="match status" value="1"/>
</dbReference>
<dbReference type="InterPro" id="IPR009081">
    <property type="entry name" value="PP-bd_ACP"/>
</dbReference>
<dbReference type="Proteomes" id="UP000616724">
    <property type="component" value="Unassembled WGS sequence"/>
</dbReference>
<dbReference type="GO" id="GO:0005737">
    <property type="term" value="C:cytoplasm"/>
    <property type="evidence" value="ECO:0007669"/>
    <property type="project" value="TreeGrafter"/>
</dbReference>
<dbReference type="GO" id="GO:0008610">
    <property type="term" value="P:lipid biosynthetic process"/>
    <property type="evidence" value="ECO:0007669"/>
    <property type="project" value="UniProtKB-ARBA"/>
</dbReference>
<dbReference type="SUPFAM" id="SSF52777">
    <property type="entry name" value="CoA-dependent acyltransferases"/>
    <property type="match status" value="2"/>
</dbReference>
<dbReference type="CDD" id="cd19531">
    <property type="entry name" value="LCL_NRPS-like"/>
    <property type="match status" value="1"/>
</dbReference>
<dbReference type="InterPro" id="IPR020806">
    <property type="entry name" value="PKS_PP-bd"/>
</dbReference>
<comment type="caution">
    <text evidence="6">The sequence shown here is derived from an EMBL/GenBank/DDBJ whole genome shotgun (WGS) entry which is preliminary data.</text>
</comment>
<feature type="region of interest" description="Disordered" evidence="4">
    <location>
        <begin position="1431"/>
        <end position="1460"/>
    </location>
</feature>
<dbReference type="Gene3D" id="3.30.559.30">
    <property type="entry name" value="Nonribosomal peptide synthetase, condensation domain"/>
    <property type="match status" value="1"/>
</dbReference>
<sequence length="1701" mass="177988">MTGARPPAAALHAPVLAAARRRPGATALRCGSEQLAYGELDRRSGLLAGALRAAGTAPDDIVAVRVPRGPALAVALLGVLRAGGAFLAIPSDLPAGRVRTLVADAGARVAVAPAGALAGCRELTVLDPAAAGIPADVPVDPLGAAYVVYTSGSTGEPKGVVVPHGAVAGHIRAMNAALGLRRRDVVLQVSGESVDVFVEQLFCGLSAGATVLMRGTGPWGTAELREAFDAGGVTVADLPAALFAELAAGPPVARAPRVLTVGGERLPADAARRWLASGGTGLVNAYGPTEAVITASAHRVVSAGTGPVPIGRAVGRRRLAVLDGELRPVRGAATGELYIGGAALARGYLGRPGPTAERFVPDPAGPPGSRRYRTGDLVRRSAHGLEFVGRADDQVKVSGYRVEPGEVEAVLGGHPAVALCCVTREVTHDLTHAATHDIARDVTSEVTRDVARDVTSDAAGDTAGDGDGHGGRLAAHLVFAGPAAAPTAGELREWAAERLPPWMVPAVWHAHDRLPVTAAGKVDRSALPYAPMTAPDPRAEEIPATETERRLAGIWRRVLGAGPVGVHDDFFRLGGTSLGAIRVIAAVRAELGHEPALRDFYAGPTVAGLAALLDGGRAERPPPIPAVDDACAPLSLMQEQIWFLEQLQPGNIAYNAPTTFRLDGPLDHGRLEAAVTRLVERHEILRTTIETSADGTPVQRVHPPYAVRIPVVEAAEAEVDALVLAEARRPFDVSELPLVRWTLLRIAPAAHELVLVEHHLVHDGWSFALLTEDLAALYRGAEPDPAAPVRYRDFARWQRREALEGQRAYWAERLRGADEGVDLPQDRPRPPAPAFTGGVHRVELPVRLCERAREGSRAAGGTLFGTLLAAYVALLHRVGGQRDLCVGSAFANRRVPGTESVAGMFVNPVTLRFDLSGTVTFRTLLAQAAAVVRDAQDNQELAFTRVVEALSPVRVPGRNPLFGAMFNMDDAPLGPIDFGDVRATYLERHNGTAKLDLSVLAVPRAERQIGLPERDRDRRITMIWEYRSDLFDAATITRLAAQYEALLAAALDAPDAPVAGLPLPGGAPPPAEEAPGEPEDVVVLIERRAAATPGREAVRVVGGGGLSYGELDRRATAVARLLRERGLGPEDVVALCADRDLDMPVLVLGVLKSGAAYLPLDPSWPVGRLAEVIRESGARAVLAGDRRRPRAQAAAGGVPVIVPGDRAPSGGPPPRAAVPGNAAYLITTSGSTGRPKRVVITRAGLAAEYRAWELAYRLEPGGHAQVASFAFDVCTGEIVRALAGGGTLVVCPADVVLDPAALHRALRDHDVRYAELLPSVARLLVDHCAATGASLSFLRLIAVGGEPWTPAEHAALRRVAGPDTRVLNVYGVTEATVGSTLWEGEAAASAWLPIGAGLPGVTARVLDGALRPAPVGTAGEIHLSGPTIARGYHGRPARTAERFRPDPSGAPGGRLYATGDRGRLRPDGAIEFLGRDDRQVKVRGFRVEPGEVEAVLRGGPGVRDAVVVTAREDTGRVAGLAAFVLARPGDQADAGALADWLRQRLPGHLVPGSVTVLPRFPRTATGKIDRSALGALAATAPARRPGPFTAPRDDLERAIAAVLGDVLGGVRVGAFDDFFALGGHSLLAARAAVRLRGTLSREVSVRDLLAAPSVAALARRLNGAADAGVRPAVTRADRRAYRVAPDAFDPPENAEAGEVAG</sequence>
<dbReference type="GO" id="GO:0043041">
    <property type="term" value="P:amino acid activation for nonribosomal peptide biosynthetic process"/>
    <property type="evidence" value="ECO:0007669"/>
    <property type="project" value="TreeGrafter"/>
</dbReference>
<proteinExistence type="predicted"/>
<dbReference type="PANTHER" id="PTHR45527:SF1">
    <property type="entry name" value="FATTY ACID SYNTHASE"/>
    <property type="match status" value="1"/>
</dbReference>
<evidence type="ECO:0000259" key="5">
    <source>
        <dbReference type="PROSITE" id="PS50075"/>
    </source>
</evidence>
<dbReference type="GO" id="GO:0044550">
    <property type="term" value="P:secondary metabolite biosynthetic process"/>
    <property type="evidence" value="ECO:0007669"/>
    <property type="project" value="TreeGrafter"/>
</dbReference>
<dbReference type="PROSITE" id="PS50075">
    <property type="entry name" value="CARRIER"/>
    <property type="match status" value="2"/>
</dbReference>
<organism evidence="6 7">
    <name type="scientific">Planobispora longispora</name>
    <dbReference type="NCBI Taxonomy" id="28887"/>
    <lineage>
        <taxon>Bacteria</taxon>
        <taxon>Bacillati</taxon>
        <taxon>Actinomycetota</taxon>
        <taxon>Actinomycetes</taxon>
        <taxon>Streptosporangiales</taxon>
        <taxon>Streptosporangiaceae</taxon>
        <taxon>Planobispora</taxon>
    </lineage>
</organism>
<dbReference type="Pfam" id="PF13193">
    <property type="entry name" value="AMP-binding_C"/>
    <property type="match status" value="1"/>
</dbReference>
<evidence type="ECO:0000313" key="7">
    <source>
        <dbReference type="Proteomes" id="UP000616724"/>
    </source>
</evidence>
<dbReference type="Gene3D" id="3.40.50.980">
    <property type="match status" value="2"/>
</dbReference>
<dbReference type="InterPro" id="IPR036736">
    <property type="entry name" value="ACP-like_sf"/>
</dbReference>
<dbReference type="SMART" id="SM00823">
    <property type="entry name" value="PKS_PP"/>
    <property type="match status" value="2"/>
</dbReference>
<evidence type="ECO:0000256" key="3">
    <source>
        <dbReference type="ARBA" id="ARBA00022553"/>
    </source>
</evidence>
<feature type="domain" description="Carrier" evidence="5">
    <location>
        <begin position="1590"/>
        <end position="1665"/>
    </location>
</feature>
<dbReference type="Pfam" id="PF00668">
    <property type="entry name" value="Condensation"/>
    <property type="match status" value="1"/>
</dbReference>
<dbReference type="Gene3D" id="3.30.300.30">
    <property type="match status" value="2"/>
</dbReference>
<dbReference type="PROSITE" id="PS00012">
    <property type="entry name" value="PHOSPHOPANTETHEINE"/>
    <property type="match status" value="1"/>
</dbReference>
<dbReference type="InterPro" id="IPR020845">
    <property type="entry name" value="AMP-binding_CS"/>
</dbReference>
<dbReference type="InterPro" id="IPR025110">
    <property type="entry name" value="AMP-bd_C"/>
</dbReference>
<dbReference type="InterPro" id="IPR001242">
    <property type="entry name" value="Condensation_dom"/>
</dbReference>
<dbReference type="InterPro" id="IPR000873">
    <property type="entry name" value="AMP-dep_synth/lig_dom"/>
</dbReference>
<dbReference type="FunFam" id="1.10.1200.10:FF:000016">
    <property type="entry name" value="Non-ribosomal peptide synthase"/>
    <property type="match status" value="1"/>
</dbReference>
<feature type="domain" description="Carrier" evidence="5">
    <location>
        <begin position="542"/>
        <end position="617"/>
    </location>
</feature>
<reference evidence="6 7" key="1">
    <citation type="submission" date="2021-01" db="EMBL/GenBank/DDBJ databases">
        <title>Whole genome shotgun sequence of Planobispora longispora NBRC 13918.</title>
        <authorList>
            <person name="Komaki H."/>
            <person name="Tamura T."/>
        </authorList>
    </citation>
    <scope>NUCLEOTIDE SEQUENCE [LARGE SCALE GENOMIC DNA]</scope>
    <source>
        <strain evidence="6 7">NBRC 13918</strain>
    </source>
</reference>
<evidence type="ECO:0000256" key="4">
    <source>
        <dbReference type="SAM" id="MobiDB-lite"/>
    </source>
</evidence>
<dbReference type="PANTHER" id="PTHR45527">
    <property type="entry name" value="NONRIBOSOMAL PEPTIDE SYNTHETASE"/>
    <property type="match status" value="1"/>
</dbReference>